<dbReference type="AlphaFoldDB" id="A0A7X0RSJ0"/>
<feature type="domain" description="Ketoreductase" evidence="4">
    <location>
        <begin position="9"/>
        <end position="190"/>
    </location>
</feature>
<comment type="caution">
    <text evidence="5">The sequence shown here is derived from an EMBL/GenBank/DDBJ whole genome shotgun (WGS) entry which is preliminary data.</text>
</comment>
<evidence type="ECO:0000256" key="1">
    <source>
        <dbReference type="ARBA" id="ARBA00006484"/>
    </source>
</evidence>
<dbReference type="FunFam" id="3.40.50.720:FF:000084">
    <property type="entry name" value="Short-chain dehydrogenase reductase"/>
    <property type="match status" value="1"/>
</dbReference>
<evidence type="ECO:0000313" key="5">
    <source>
        <dbReference type="EMBL" id="MBB6672872.1"/>
    </source>
</evidence>
<protein>
    <submittedName>
        <fullName evidence="5">SDR family oxidoreductase</fullName>
    </submittedName>
</protein>
<name>A0A7X0RSJ0_9BACL</name>
<dbReference type="SMART" id="SM00822">
    <property type="entry name" value="PKS_KR"/>
    <property type="match status" value="1"/>
</dbReference>
<dbReference type="PRINTS" id="PR00081">
    <property type="entry name" value="GDHRDH"/>
</dbReference>
<evidence type="ECO:0000313" key="6">
    <source>
        <dbReference type="Proteomes" id="UP000547209"/>
    </source>
</evidence>
<dbReference type="EMBL" id="JACJVP010000031">
    <property type="protein sequence ID" value="MBB6672872.1"/>
    <property type="molecule type" value="Genomic_DNA"/>
</dbReference>
<evidence type="ECO:0000256" key="3">
    <source>
        <dbReference type="RuleBase" id="RU000363"/>
    </source>
</evidence>
<dbReference type="GO" id="GO:0016020">
    <property type="term" value="C:membrane"/>
    <property type="evidence" value="ECO:0007669"/>
    <property type="project" value="TreeGrafter"/>
</dbReference>
<dbReference type="InterPro" id="IPR020904">
    <property type="entry name" value="Sc_DH/Rdtase_CS"/>
</dbReference>
<reference evidence="5 6" key="1">
    <citation type="submission" date="2020-08" db="EMBL/GenBank/DDBJ databases">
        <title>Cohnella phylogeny.</title>
        <authorList>
            <person name="Dunlap C."/>
        </authorList>
    </citation>
    <scope>NUCLEOTIDE SEQUENCE [LARGE SCALE GENOMIC DNA]</scope>
    <source>
        <strain evidence="5 6">DSM 28246</strain>
    </source>
</reference>
<dbReference type="InterPro" id="IPR036291">
    <property type="entry name" value="NAD(P)-bd_dom_sf"/>
</dbReference>
<comment type="similarity">
    <text evidence="1 3">Belongs to the short-chain dehydrogenases/reductases (SDR) family.</text>
</comment>
<sequence>MGSSSLQGRIVLITGASSGIGAIAARILAERGAIPVLAARSVDKLNEVSAAIRGEHAVYPLDVRDADAVNETVRRVAERYGRIDTLVNNAGYGEFVPFDEAPLSHFQEMMDVNYMGIVRCCKAVLPLMRQAGRGHIVNVASLAGKIGTSKATGYAASKHAALGFTNSLRQELRGTGIRISAVNPGPIDTPFFDRADPEGTYKRNIRRFLMKPEKAARAIVSVVATGRAEIDLPWASAAGTKLVQLFPRLTDGIVARLLNKK</sequence>
<evidence type="ECO:0000259" key="4">
    <source>
        <dbReference type="SMART" id="SM00822"/>
    </source>
</evidence>
<dbReference type="RefSeq" id="WP_185670729.1">
    <property type="nucleotide sequence ID" value="NZ_JACJVP010000031.1"/>
</dbReference>
<keyword evidence="2" id="KW-0560">Oxidoreductase</keyword>
<dbReference type="InterPro" id="IPR057326">
    <property type="entry name" value="KR_dom"/>
</dbReference>
<dbReference type="PRINTS" id="PR00080">
    <property type="entry name" value="SDRFAMILY"/>
</dbReference>
<dbReference type="Gene3D" id="3.40.50.720">
    <property type="entry name" value="NAD(P)-binding Rossmann-like Domain"/>
    <property type="match status" value="1"/>
</dbReference>
<dbReference type="GO" id="GO:0016491">
    <property type="term" value="F:oxidoreductase activity"/>
    <property type="evidence" value="ECO:0007669"/>
    <property type="project" value="UniProtKB-KW"/>
</dbReference>
<dbReference type="Pfam" id="PF00106">
    <property type="entry name" value="adh_short"/>
    <property type="match status" value="1"/>
</dbReference>
<dbReference type="PANTHER" id="PTHR44196:SF1">
    <property type="entry name" value="DEHYDROGENASE_REDUCTASE SDR FAMILY MEMBER 7B"/>
    <property type="match status" value="1"/>
</dbReference>
<keyword evidence="6" id="KW-1185">Reference proteome</keyword>
<dbReference type="PROSITE" id="PS00061">
    <property type="entry name" value="ADH_SHORT"/>
    <property type="match status" value="1"/>
</dbReference>
<dbReference type="GO" id="GO:0008206">
    <property type="term" value="P:bile acid metabolic process"/>
    <property type="evidence" value="ECO:0007669"/>
    <property type="project" value="UniProtKB-ARBA"/>
</dbReference>
<dbReference type="PIRSF" id="PIRSF000126">
    <property type="entry name" value="11-beta-HSD1"/>
    <property type="match status" value="1"/>
</dbReference>
<evidence type="ECO:0000256" key="2">
    <source>
        <dbReference type="ARBA" id="ARBA00023002"/>
    </source>
</evidence>
<proteinExistence type="inferred from homology"/>
<dbReference type="SUPFAM" id="SSF51735">
    <property type="entry name" value="NAD(P)-binding Rossmann-fold domains"/>
    <property type="match status" value="1"/>
</dbReference>
<accession>A0A7X0RSJ0</accession>
<dbReference type="Proteomes" id="UP000547209">
    <property type="component" value="Unassembled WGS sequence"/>
</dbReference>
<dbReference type="PANTHER" id="PTHR44196">
    <property type="entry name" value="DEHYDROGENASE/REDUCTASE SDR FAMILY MEMBER 7B"/>
    <property type="match status" value="1"/>
</dbReference>
<gene>
    <name evidence="5" type="ORF">H7C19_19500</name>
</gene>
<dbReference type="InterPro" id="IPR002347">
    <property type="entry name" value="SDR_fam"/>
</dbReference>
<organism evidence="5 6">
    <name type="scientific">Cohnella nanjingensis</name>
    <dbReference type="NCBI Taxonomy" id="1387779"/>
    <lineage>
        <taxon>Bacteria</taxon>
        <taxon>Bacillati</taxon>
        <taxon>Bacillota</taxon>
        <taxon>Bacilli</taxon>
        <taxon>Bacillales</taxon>
        <taxon>Paenibacillaceae</taxon>
        <taxon>Cohnella</taxon>
    </lineage>
</organism>